<evidence type="ECO:0000256" key="3">
    <source>
        <dbReference type="ARBA" id="ARBA00022829"/>
    </source>
</evidence>
<reference evidence="5" key="1">
    <citation type="journal article" date="2023" name="Int. J. Syst. Evol. Microbiol.">
        <title>Methylocystis iwaonis sp. nov., a type II methane-oxidizing bacterium from surface soil of a rice paddy field in Japan, and emended description of the genus Methylocystis (ex Whittenbury et al. 1970) Bowman et al. 1993.</title>
        <authorList>
            <person name="Kaise H."/>
            <person name="Sawadogo J.B."/>
            <person name="Alam M.S."/>
            <person name="Ueno C."/>
            <person name="Dianou D."/>
            <person name="Shinjo R."/>
            <person name="Asakawa S."/>
        </authorList>
    </citation>
    <scope>NUCLEOTIDE SEQUENCE</scope>
    <source>
        <strain evidence="5">LMG27198</strain>
    </source>
</reference>
<dbReference type="GO" id="GO:0051301">
    <property type="term" value="P:cell division"/>
    <property type="evidence" value="ECO:0007669"/>
    <property type="project" value="UniProtKB-KW"/>
</dbReference>
<dbReference type="AlphaFoldDB" id="A0A9W6LUY4"/>
<evidence type="ECO:0000256" key="2">
    <source>
        <dbReference type="ARBA" id="ARBA00022618"/>
    </source>
</evidence>
<proteinExistence type="predicted"/>
<dbReference type="InterPro" id="IPR036390">
    <property type="entry name" value="WH_DNA-bd_sf"/>
</dbReference>
<dbReference type="EMBL" id="BSEC01000007">
    <property type="protein sequence ID" value="GLI96083.1"/>
    <property type="molecule type" value="Genomic_DNA"/>
</dbReference>
<gene>
    <name evidence="5" type="ORF">LMG27198_50750</name>
</gene>
<keyword evidence="2" id="KW-0132">Cell division</keyword>
<evidence type="ECO:0008006" key="7">
    <source>
        <dbReference type="Google" id="ProtNLM"/>
    </source>
</evidence>
<keyword evidence="6" id="KW-1185">Reference proteome</keyword>
<organism evidence="5 6">
    <name type="scientific">Methylocystis echinoides</name>
    <dbReference type="NCBI Taxonomy" id="29468"/>
    <lineage>
        <taxon>Bacteria</taxon>
        <taxon>Pseudomonadati</taxon>
        <taxon>Pseudomonadota</taxon>
        <taxon>Alphaproteobacteria</taxon>
        <taxon>Hyphomicrobiales</taxon>
        <taxon>Methylocystaceae</taxon>
        <taxon>Methylocystis</taxon>
    </lineage>
</organism>
<dbReference type="PANTHER" id="PTHR34298:SF2">
    <property type="entry name" value="SEGREGATION AND CONDENSATION PROTEIN B"/>
    <property type="match status" value="1"/>
</dbReference>
<dbReference type="Pfam" id="PF04079">
    <property type="entry name" value="SMC_ScpB"/>
    <property type="match status" value="1"/>
</dbReference>
<evidence type="ECO:0000256" key="4">
    <source>
        <dbReference type="ARBA" id="ARBA00023306"/>
    </source>
</evidence>
<evidence type="ECO:0000313" key="5">
    <source>
        <dbReference type="EMBL" id="GLI96083.1"/>
    </source>
</evidence>
<dbReference type="InterPro" id="IPR036388">
    <property type="entry name" value="WH-like_DNA-bd_sf"/>
</dbReference>
<dbReference type="InterPro" id="IPR005234">
    <property type="entry name" value="ScpB_csome_segregation"/>
</dbReference>
<keyword evidence="3" id="KW-0159">Chromosome partition</keyword>
<dbReference type="PANTHER" id="PTHR34298">
    <property type="entry name" value="SEGREGATION AND CONDENSATION PROTEIN B"/>
    <property type="match status" value="1"/>
</dbReference>
<evidence type="ECO:0000313" key="6">
    <source>
        <dbReference type="Proteomes" id="UP001144323"/>
    </source>
</evidence>
<name>A0A9W6LUY4_9HYPH</name>
<dbReference type="SUPFAM" id="SSF46785">
    <property type="entry name" value="Winged helix' DNA-binding domain"/>
    <property type="match status" value="2"/>
</dbReference>
<protein>
    <recommendedName>
        <fullName evidence="7">SMC-Scp complex subunit ScpB</fullName>
    </recommendedName>
</protein>
<dbReference type="Proteomes" id="UP001144323">
    <property type="component" value="Unassembled WGS sequence"/>
</dbReference>
<accession>A0A9W6LUY4</accession>
<dbReference type="PIRSF" id="PIRSF019345">
    <property type="entry name" value="ScpB"/>
    <property type="match status" value="1"/>
</dbReference>
<dbReference type="GO" id="GO:0051304">
    <property type="term" value="P:chromosome separation"/>
    <property type="evidence" value="ECO:0007669"/>
    <property type="project" value="InterPro"/>
</dbReference>
<comment type="caution">
    <text evidence="5">The sequence shown here is derived from an EMBL/GenBank/DDBJ whole genome shotgun (WGS) entry which is preliminary data.</text>
</comment>
<keyword evidence="4" id="KW-0131">Cell cycle</keyword>
<evidence type="ECO:0000256" key="1">
    <source>
        <dbReference type="ARBA" id="ARBA00022490"/>
    </source>
</evidence>
<keyword evidence="1" id="KW-0963">Cytoplasm</keyword>
<sequence>MRWREWMGRAEAAIFVSATPVAREKLARLVGDACRLDALIADINDELKARPYEIVFVAGGYQFRTRPRHAETLRALAGTKDAGPPSFTRLEMLALSAIAYQQPVTRAELSRLLGHDISRDILGRLKSLGVIAPGPRAPQPGTPIAWVTTARFLEVFALGSLRDLPDLETLGSSPAARGEPDDDIEAALDDAFGLDDE</sequence>
<dbReference type="Gene3D" id="1.10.10.10">
    <property type="entry name" value="Winged helix-like DNA-binding domain superfamily/Winged helix DNA-binding domain"/>
    <property type="match status" value="2"/>
</dbReference>